<evidence type="ECO:0000256" key="5">
    <source>
        <dbReference type="SAM" id="Phobius"/>
    </source>
</evidence>
<keyword evidence="2 6" id="KW-0732">Signal</keyword>
<dbReference type="GO" id="GO:0005911">
    <property type="term" value="C:cell-cell junction"/>
    <property type="evidence" value="ECO:0007669"/>
    <property type="project" value="TreeGrafter"/>
</dbReference>
<feature type="signal peptide" evidence="6">
    <location>
        <begin position="1"/>
        <end position="19"/>
    </location>
</feature>
<organism evidence="8 9">
    <name type="scientific">Phoxinus phoxinus</name>
    <name type="common">Eurasian minnow</name>
    <dbReference type="NCBI Taxonomy" id="58324"/>
    <lineage>
        <taxon>Eukaryota</taxon>
        <taxon>Metazoa</taxon>
        <taxon>Chordata</taxon>
        <taxon>Craniata</taxon>
        <taxon>Vertebrata</taxon>
        <taxon>Euteleostomi</taxon>
        <taxon>Actinopterygii</taxon>
        <taxon>Neopterygii</taxon>
        <taxon>Teleostei</taxon>
        <taxon>Ostariophysi</taxon>
        <taxon>Cypriniformes</taxon>
        <taxon>Leuciscidae</taxon>
        <taxon>Phoxininae</taxon>
        <taxon>Phoxinus</taxon>
    </lineage>
</organism>
<evidence type="ECO:0000256" key="4">
    <source>
        <dbReference type="ARBA" id="ARBA00023180"/>
    </source>
</evidence>
<dbReference type="InterPro" id="IPR003599">
    <property type="entry name" value="Ig_sub"/>
</dbReference>
<dbReference type="InterPro" id="IPR036179">
    <property type="entry name" value="Ig-like_dom_sf"/>
</dbReference>
<protein>
    <recommendedName>
        <fullName evidence="7">Ig-like domain-containing protein</fullName>
    </recommendedName>
</protein>
<feature type="chain" id="PRO_5042959956" description="Ig-like domain-containing protein" evidence="6">
    <location>
        <begin position="20"/>
        <end position="264"/>
    </location>
</feature>
<sequence length="264" mass="29264">MSPWRTLLICIVCSHQVCGREKYVTGYLGQSVVLKTGADPSWTLTRIQWSIYKNTTYIANLKDGNVTLFPFWTHRGRLDLNPTTGDLTIKNVTMTDSMKYTVALVNSSDARDNCDVHLTVRERLKEPTIQKMLNSLKDGQCHVALNCAALHQNVNLSWTLDGEFNGSYISGNAVDSSLVLFTSFRGNRKVKFNCTASNGQQTETTHITVGCSEEKCEVCTCGSCTWSVVWAIVITIVLLLLAAYAFTKRELKMHSPPSSVAPGI</sequence>
<dbReference type="GO" id="GO:0016020">
    <property type="term" value="C:membrane"/>
    <property type="evidence" value="ECO:0007669"/>
    <property type="project" value="UniProtKB-SubCell"/>
</dbReference>
<name>A0AAN9DPD2_9TELE</name>
<keyword evidence="3 5" id="KW-0472">Membrane</keyword>
<comment type="caution">
    <text evidence="8">The sequence shown here is derived from an EMBL/GenBank/DDBJ whole genome shotgun (WGS) entry which is preliminary data.</text>
</comment>
<reference evidence="8 9" key="1">
    <citation type="submission" date="2024-02" db="EMBL/GenBank/DDBJ databases">
        <title>Chromosome-level genome assembly of the Eurasian Minnow (Phoxinus phoxinus).</title>
        <authorList>
            <person name="Oriowo T.O."/>
            <person name="Martin S."/>
            <person name="Stange M."/>
            <person name="Chrysostomakis Y."/>
            <person name="Brown T."/>
            <person name="Winkler S."/>
            <person name="Kukowka S."/>
            <person name="Myers E.W."/>
            <person name="Bohne A."/>
        </authorList>
    </citation>
    <scope>NUCLEOTIDE SEQUENCE [LARGE SCALE GENOMIC DNA]</scope>
    <source>
        <strain evidence="8">ZFMK-TIS-60720</strain>
        <tissue evidence="8">Whole Organism</tissue>
    </source>
</reference>
<dbReference type="PROSITE" id="PS50835">
    <property type="entry name" value="IG_LIKE"/>
    <property type="match status" value="1"/>
</dbReference>
<dbReference type="InterPro" id="IPR007110">
    <property type="entry name" value="Ig-like_dom"/>
</dbReference>
<keyword evidence="4" id="KW-0325">Glycoprotein</keyword>
<dbReference type="InterPro" id="IPR015631">
    <property type="entry name" value="CD2/SLAM_rcpt"/>
</dbReference>
<dbReference type="AlphaFoldDB" id="A0AAN9DPD2"/>
<dbReference type="PANTHER" id="PTHR12080">
    <property type="entry name" value="SIGNALING LYMPHOCYTIC ACTIVATION MOLECULE"/>
    <property type="match status" value="1"/>
</dbReference>
<evidence type="ECO:0000256" key="3">
    <source>
        <dbReference type="ARBA" id="ARBA00023136"/>
    </source>
</evidence>
<evidence type="ECO:0000313" key="9">
    <source>
        <dbReference type="Proteomes" id="UP001364617"/>
    </source>
</evidence>
<evidence type="ECO:0000313" key="8">
    <source>
        <dbReference type="EMBL" id="KAK7177145.1"/>
    </source>
</evidence>
<dbReference type="PANTHER" id="PTHR12080:SF59">
    <property type="entry name" value="HEPATIC AND GLIAL CELL ADHESION MOLECULE"/>
    <property type="match status" value="1"/>
</dbReference>
<comment type="subcellular location">
    <subcellularLocation>
        <location evidence="1">Membrane</location>
    </subcellularLocation>
</comment>
<keyword evidence="5" id="KW-0812">Transmembrane</keyword>
<keyword evidence="9" id="KW-1185">Reference proteome</keyword>
<dbReference type="SUPFAM" id="SSF48726">
    <property type="entry name" value="Immunoglobulin"/>
    <property type="match status" value="1"/>
</dbReference>
<proteinExistence type="predicted"/>
<feature type="domain" description="Ig-like" evidence="7">
    <location>
        <begin position="127"/>
        <end position="210"/>
    </location>
</feature>
<dbReference type="InterPro" id="IPR013783">
    <property type="entry name" value="Ig-like_fold"/>
</dbReference>
<dbReference type="Proteomes" id="UP001364617">
    <property type="component" value="Unassembled WGS sequence"/>
</dbReference>
<dbReference type="EMBL" id="JAYKXH010000001">
    <property type="protein sequence ID" value="KAK7177145.1"/>
    <property type="molecule type" value="Genomic_DNA"/>
</dbReference>
<gene>
    <name evidence="8" type="ORF">R3I93_001196</name>
</gene>
<dbReference type="Gene3D" id="2.60.40.10">
    <property type="entry name" value="Immunoglobulins"/>
    <property type="match status" value="2"/>
</dbReference>
<evidence type="ECO:0000256" key="1">
    <source>
        <dbReference type="ARBA" id="ARBA00004370"/>
    </source>
</evidence>
<evidence type="ECO:0000256" key="2">
    <source>
        <dbReference type="ARBA" id="ARBA00022729"/>
    </source>
</evidence>
<accession>A0AAN9DPD2</accession>
<evidence type="ECO:0000256" key="6">
    <source>
        <dbReference type="SAM" id="SignalP"/>
    </source>
</evidence>
<keyword evidence="5" id="KW-1133">Transmembrane helix</keyword>
<evidence type="ECO:0000259" key="7">
    <source>
        <dbReference type="PROSITE" id="PS50835"/>
    </source>
</evidence>
<dbReference type="SMART" id="SM00409">
    <property type="entry name" value="IG"/>
    <property type="match status" value="1"/>
</dbReference>
<feature type="transmembrane region" description="Helical" evidence="5">
    <location>
        <begin position="226"/>
        <end position="246"/>
    </location>
</feature>